<name>A0ABP6UP50_9FLAO</name>
<dbReference type="InterPro" id="IPR011050">
    <property type="entry name" value="Pectin_lyase_fold/virulence"/>
</dbReference>
<evidence type="ECO:0008006" key="3">
    <source>
        <dbReference type="Google" id="ProtNLM"/>
    </source>
</evidence>
<dbReference type="EMBL" id="BAABCW010000015">
    <property type="protein sequence ID" value="GAA3516192.1"/>
    <property type="molecule type" value="Genomic_DNA"/>
</dbReference>
<dbReference type="InterPro" id="IPR006626">
    <property type="entry name" value="PbH1"/>
</dbReference>
<dbReference type="Proteomes" id="UP001500459">
    <property type="component" value="Unassembled WGS sequence"/>
</dbReference>
<protein>
    <recommendedName>
        <fullName evidence="3">Right handed beta helix domain-containing protein</fullName>
    </recommendedName>
</protein>
<comment type="caution">
    <text evidence="1">The sequence shown here is derived from an EMBL/GenBank/DDBJ whole genome shotgun (WGS) entry which is preliminary data.</text>
</comment>
<accession>A0ABP6UP50</accession>
<proteinExistence type="predicted"/>
<dbReference type="RefSeq" id="WP_344929269.1">
    <property type="nucleotide sequence ID" value="NZ_BAABCW010000015.1"/>
</dbReference>
<keyword evidence="2" id="KW-1185">Reference proteome</keyword>
<gene>
    <name evidence="1" type="ORF">GCM10022393_32760</name>
</gene>
<dbReference type="Gene3D" id="2.160.20.10">
    <property type="entry name" value="Single-stranded right-handed beta-helix, Pectin lyase-like"/>
    <property type="match status" value="1"/>
</dbReference>
<evidence type="ECO:0000313" key="1">
    <source>
        <dbReference type="EMBL" id="GAA3516192.1"/>
    </source>
</evidence>
<organism evidence="1 2">
    <name type="scientific">Aquimarina addita</name>
    <dbReference type="NCBI Taxonomy" id="870485"/>
    <lineage>
        <taxon>Bacteria</taxon>
        <taxon>Pseudomonadati</taxon>
        <taxon>Bacteroidota</taxon>
        <taxon>Flavobacteriia</taxon>
        <taxon>Flavobacteriales</taxon>
        <taxon>Flavobacteriaceae</taxon>
        <taxon>Aquimarina</taxon>
    </lineage>
</organism>
<reference evidence="2" key="1">
    <citation type="journal article" date="2019" name="Int. J. Syst. Evol. Microbiol.">
        <title>The Global Catalogue of Microorganisms (GCM) 10K type strain sequencing project: providing services to taxonomists for standard genome sequencing and annotation.</title>
        <authorList>
            <consortium name="The Broad Institute Genomics Platform"/>
            <consortium name="The Broad Institute Genome Sequencing Center for Infectious Disease"/>
            <person name="Wu L."/>
            <person name="Ma J."/>
        </authorList>
    </citation>
    <scope>NUCLEOTIDE SEQUENCE [LARGE SCALE GENOMIC DNA]</scope>
    <source>
        <strain evidence="2">JCM 17106</strain>
    </source>
</reference>
<evidence type="ECO:0000313" key="2">
    <source>
        <dbReference type="Proteomes" id="UP001500459"/>
    </source>
</evidence>
<dbReference type="SUPFAM" id="SSF51126">
    <property type="entry name" value="Pectin lyase-like"/>
    <property type="match status" value="2"/>
</dbReference>
<dbReference type="InterPro" id="IPR012334">
    <property type="entry name" value="Pectin_lyas_fold"/>
</dbReference>
<sequence>MKKSINYILLFFLILSACSKSDESTDKEPEPEEPVIITATEPCLISDFDVLENSTIVINCLLDLEGQYVAIPSGVTFIFDGGDIVNGTLNFSSAGKIDDELLNSKLTLEGDVQLIGNQFELIASRWDIIEGNITSEVAESNKIKINELLVSIDSLVIEREVDFVINSLDAYFKVDGFDHNNNSSVREGIVIPSDYNLLLSDMVYFRMYPNDNQKPTLMFIGDGVENITITGGNFIGERDEHDYSQGAQEWGHLLRIGGANNIRISEAEFVDAMGDGIDVHGYGHSFDPHHIASTEVYIINNTFRRNRRNQISVTAGNHIYIEDNNFIDCSIHTDGSQGVAPGFAIDVEAYRANGLEYEIAEDIYIKNNIESGSRIGAFTIHTGDRVTIENNTVESFISYSTTIGSKINNNIIKGVTDFHLNGGVAIWAGRYDRYELNYNNEVIGNTIENYGTGILATNVDLTVGDNKILECINGITLEEIKDSDFYDNFIQSSLVNSAGYLSGAAATFIDNVTIRQTDEESIFIDVNREPFKFFGINKEAEYSDYTITIDNNSVTSPGTSTLASRGIIFTNNLIKEGGIRLASAENTNITKNVITTTTANAIRIDSGCSDIDITNNMLTTTMSCIFENNIDGVNIQMTGNVCNEL</sequence>
<dbReference type="SMART" id="SM00710">
    <property type="entry name" value="PbH1"/>
    <property type="match status" value="9"/>
</dbReference>
<dbReference type="PROSITE" id="PS51257">
    <property type="entry name" value="PROKAR_LIPOPROTEIN"/>
    <property type="match status" value="1"/>
</dbReference>